<gene>
    <name evidence="1" type="ORF">FJV41_33750</name>
</gene>
<accession>A0A540WRA4</accession>
<organism evidence="1 2">
    <name type="scientific">Myxococcus llanfairpwllgwyngyllgogerychwyrndrobwllllantysiliogogogochensis</name>
    <dbReference type="NCBI Taxonomy" id="2590453"/>
    <lineage>
        <taxon>Bacteria</taxon>
        <taxon>Pseudomonadati</taxon>
        <taxon>Myxococcota</taxon>
        <taxon>Myxococcia</taxon>
        <taxon>Myxococcales</taxon>
        <taxon>Cystobacterineae</taxon>
        <taxon>Myxococcaceae</taxon>
        <taxon>Myxococcus</taxon>
    </lineage>
</organism>
<evidence type="ECO:0000313" key="2">
    <source>
        <dbReference type="Proteomes" id="UP000315369"/>
    </source>
</evidence>
<evidence type="ECO:0000313" key="1">
    <source>
        <dbReference type="EMBL" id="TQF11530.1"/>
    </source>
</evidence>
<reference evidence="1 2" key="1">
    <citation type="submission" date="2019-06" db="EMBL/GenBank/DDBJ databases">
        <authorList>
            <person name="Livingstone P."/>
            <person name="Whitworth D."/>
        </authorList>
    </citation>
    <scope>NUCLEOTIDE SEQUENCE [LARGE SCALE GENOMIC DNA]</scope>
    <source>
        <strain evidence="1 2">AM401</strain>
    </source>
</reference>
<dbReference type="Proteomes" id="UP000315369">
    <property type="component" value="Unassembled WGS sequence"/>
</dbReference>
<dbReference type="AlphaFoldDB" id="A0A540WRA4"/>
<proteinExistence type="predicted"/>
<dbReference type="OrthoDB" id="5380366at2"/>
<sequence>MRNAPGTRPSRTRAPLPALVALLLVAAAEARADWRWEYNSPAPLFLDRSYVFGSPNRIRRQGDPDSPAPLLFEAQIAPNLFFPQLHNGHFRSKGGEWFLTAVLTPYIRLRMLNTDSNPVIPPSYVPKITLQVAHLRVLPGSRGEDGPGRGLALAANLTVGHYSNGQEGCFFANQEGTDPDCTPAQGELPLNELTGSFSTNFLRGELHARTAFAVEPDLDSAWLVGGGSFLELNTTIGPGGITEEQRRVYGDGNWGVSLLGERIWKQHRFRLECALSAPFGETPHRRATVSAEVAALPYWGAGFGLFARYVYGQDSYNILFLERANFWQFGLVFELSPGARLKAEDAETDADKRRPPGFR</sequence>
<dbReference type="EMBL" id="VIFM01000183">
    <property type="protein sequence ID" value="TQF11530.1"/>
    <property type="molecule type" value="Genomic_DNA"/>
</dbReference>
<protein>
    <submittedName>
        <fullName evidence="1">Uncharacterized protein</fullName>
    </submittedName>
</protein>
<name>A0A540WRA4_9BACT</name>
<dbReference type="RefSeq" id="WP_141646713.1">
    <property type="nucleotide sequence ID" value="NZ_VIFM01000183.1"/>
</dbReference>
<comment type="caution">
    <text evidence="1">The sequence shown here is derived from an EMBL/GenBank/DDBJ whole genome shotgun (WGS) entry which is preliminary data.</text>
</comment>
<keyword evidence="2" id="KW-1185">Reference proteome</keyword>